<organism evidence="2 3">
    <name type="scientific">Glonium stellatum</name>
    <dbReference type="NCBI Taxonomy" id="574774"/>
    <lineage>
        <taxon>Eukaryota</taxon>
        <taxon>Fungi</taxon>
        <taxon>Dikarya</taxon>
        <taxon>Ascomycota</taxon>
        <taxon>Pezizomycotina</taxon>
        <taxon>Dothideomycetes</taxon>
        <taxon>Pleosporomycetidae</taxon>
        <taxon>Gloniales</taxon>
        <taxon>Gloniaceae</taxon>
        <taxon>Glonium</taxon>
    </lineage>
</organism>
<dbReference type="AlphaFoldDB" id="A0A8E2JRU3"/>
<name>A0A8E2JRU3_9PEZI</name>
<keyword evidence="3" id="KW-1185">Reference proteome</keyword>
<evidence type="ECO:0000256" key="1">
    <source>
        <dbReference type="SAM" id="MobiDB-lite"/>
    </source>
</evidence>
<reference evidence="2 3" key="1">
    <citation type="journal article" date="2016" name="Nat. Commun.">
        <title>Ectomycorrhizal ecology is imprinted in the genome of the dominant symbiotic fungus Cenococcum geophilum.</title>
        <authorList>
            <consortium name="DOE Joint Genome Institute"/>
            <person name="Peter M."/>
            <person name="Kohler A."/>
            <person name="Ohm R.A."/>
            <person name="Kuo A."/>
            <person name="Krutzmann J."/>
            <person name="Morin E."/>
            <person name="Arend M."/>
            <person name="Barry K.W."/>
            <person name="Binder M."/>
            <person name="Choi C."/>
            <person name="Clum A."/>
            <person name="Copeland A."/>
            <person name="Grisel N."/>
            <person name="Haridas S."/>
            <person name="Kipfer T."/>
            <person name="LaButti K."/>
            <person name="Lindquist E."/>
            <person name="Lipzen A."/>
            <person name="Maire R."/>
            <person name="Meier B."/>
            <person name="Mihaltcheva S."/>
            <person name="Molinier V."/>
            <person name="Murat C."/>
            <person name="Poggeler S."/>
            <person name="Quandt C.A."/>
            <person name="Sperisen C."/>
            <person name="Tritt A."/>
            <person name="Tisserant E."/>
            <person name="Crous P.W."/>
            <person name="Henrissat B."/>
            <person name="Nehls U."/>
            <person name="Egli S."/>
            <person name="Spatafora J.W."/>
            <person name="Grigoriev I.V."/>
            <person name="Martin F.M."/>
        </authorList>
    </citation>
    <scope>NUCLEOTIDE SEQUENCE [LARGE SCALE GENOMIC DNA]</scope>
    <source>
        <strain evidence="2 3">CBS 207.34</strain>
    </source>
</reference>
<protein>
    <submittedName>
        <fullName evidence="2">Uncharacterized protein</fullName>
    </submittedName>
</protein>
<evidence type="ECO:0000313" key="2">
    <source>
        <dbReference type="EMBL" id="OCL07295.1"/>
    </source>
</evidence>
<feature type="region of interest" description="Disordered" evidence="1">
    <location>
        <begin position="1"/>
        <end position="21"/>
    </location>
</feature>
<gene>
    <name evidence="2" type="ORF">AOQ84DRAFT_355036</name>
</gene>
<dbReference type="Proteomes" id="UP000250140">
    <property type="component" value="Unassembled WGS sequence"/>
</dbReference>
<sequence length="81" mass="8707">MHDRFRHQTPPDPVLVSPESGKPSCLLLPSSLLLARFATIPSAICPAACPPCSSPALLLVRLAPRPLLLLPFLLHPLTIPL</sequence>
<evidence type="ECO:0000313" key="3">
    <source>
        <dbReference type="Proteomes" id="UP000250140"/>
    </source>
</evidence>
<accession>A0A8E2JRU3</accession>
<dbReference type="EMBL" id="KV749900">
    <property type="protein sequence ID" value="OCL07295.1"/>
    <property type="molecule type" value="Genomic_DNA"/>
</dbReference>
<proteinExistence type="predicted"/>